<name>A0A7J0GX25_9ERIC</name>
<dbReference type="EMBL" id="BJWL01000024">
    <property type="protein sequence ID" value="GFZ15104.1"/>
    <property type="molecule type" value="Genomic_DNA"/>
</dbReference>
<evidence type="ECO:0000313" key="2">
    <source>
        <dbReference type="Proteomes" id="UP000585474"/>
    </source>
</evidence>
<organism evidence="1 2">
    <name type="scientific">Actinidia rufa</name>
    <dbReference type="NCBI Taxonomy" id="165716"/>
    <lineage>
        <taxon>Eukaryota</taxon>
        <taxon>Viridiplantae</taxon>
        <taxon>Streptophyta</taxon>
        <taxon>Embryophyta</taxon>
        <taxon>Tracheophyta</taxon>
        <taxon>Spermatophyta</taxon>
        <taxon>Magnoliopsida</taxon>
        <taxon>eudicotyledons</taxon>
        <taxon>Gunneridae</taxon>
        <taxon>Pentapetalae</taxon>
        <taxon>asterids</taxon>
        <taxon>Ericales</taxon>
        <taxon>Actinidiaceae</taxon>
        <taxon>Actinidia</taxon>
    </lineage>
</organism>
<comment type="caution">
    <text evidence="1">The sequence shown here is derived from an EMBL/GenBank/DDBJ whole genome shotgun (WGS) entry which is preliminary data.</text>
</comment>
<sequence length="108" mass="12390">MHFYALLNSFAHSPRLLTSRSHKEEPELLGGLFYQKSSARTRLGLVWPPSGEDTEDWFTTMTRFGSQMEQECIERGLVAVVAEESMSLLPIDFWVEACRHGLLLCSRR</sequence>
<dbReference type="OrthoDB" id="10335846at2759"/>
<dbReference type="Proteomes" id="UP000585474">
    <property type="component" value="Unassembled WGS sequence"/>
</dbReference>
<protein>
    <submittedName>
        <fullName evidence="1">Uncharacterized protein</fullName>
    </submittedName>
</protein>
<dbReference type="AlphaFoldDB" id="A0A7J0GX25"/>
<reference evidence="1 2" key="1">
    <citation type="submission" date="2019-07" db="EMBL/GenBank/DDBJ databases">
        <title>De Novo Assembly of kiwifruit Actinidia rufa.</title>
        <authorList>
            <person name="Sugita-Konishi S."/>
            <person name="Sato K."/>
            <person name="Mori E."/>
            <person name="Abe Y."/>
            <person name="Kisaki G."/>
            <person name="Hamano K."/>
            <person name="Suezawa K."/>
            <person name="Otani M."/>
            <person name="Fukuda T."/>
            <person name="Manabe T."/>
            <person name="Gomi K."/>
            <person name="Tabuchi M."/>
            <person name="Akimitsu K."/>
            <person name="Kataoka I."/>
        </authorList>
    </citation>
    <scope>NUCLEOTIDE SEQUENCE [LARGE SCALE GENOMIC DNA]</scope>
    <source>
        <strain evidence="2">cv. Fuchu</strain>
    </source>
</reference>
<evidence type="ECO:0000313" key="1">
    <source>
        <dbReference type="EMBL" id="GFZ15104.1"/>
    </source>
</evidence>
<keyword evidence="2" id="KW-1185">Reference proteome</keyword>
<proteinExistence type="predicted"/>
<accession>A0A7J0GX25</accession>
<gene>
    <name evidence="1" type="ORF">Acr_24g0012940</name>
</gene>